<evidence type="ECO:0000256" key="2">
    <source>
        <dbReference type="ARBA" id="ARBA00023125"/>
    </source>
</evidence>
<feature type="DNA-binding region" description="H-T-H motif" evidence="4">
    <location>
        <begin position="32"/>
        <end position="51"/>
    </location>
</feature>
<dbReference type="InterPro" id="IPR036271">
    <property type="entry name" value="Tet_transcr_reg_TetR-rel_C_sf"/>
</dbReference>
<dbReference type="PROSITE" id="PS50977">
    <property type="entry name" value="HTH_TETR_2"/>
    <property type="match status" value="1"/>
</dbReference>
<dbReference type="Gene3D" id="1.10.357.10">
    <property type="entry name" value="Tetracycline Repressor, domain 2"/>
    <property type="match status" value="1"/>
</dbReference>
<keyword evidence="2 4" id="KW-0238">DNA-binding</keyword>
<dbReference type="InterPro" id="IPR001647">
    <property type="entry name" value="HTH_TetR"/>
</dbReference>
<evidence type="ECO:0000259" key="5">
    <source>
        <dbReference type="PROSITE" id="PS50977"/>
    </source>
</evidence>
<dbReference type="Pfam" id="PF00440">
    <property type="entry name" value="TetR_N"/>
    <property type="match status" value="1"/>
</dbReference>
<evidence type="ECO:0000313" key="6">
    <source>
        <dbReference type="EMBL" id="MCT8328897.1"/>
    </source>
</evidence>
<protein>
    <submittedName>
        <fullName evidence="6">TetR/AcrR family transcriptional regulator</fullName>
    </submittedName>
</protein>
<dbReference type="PRINTS" id="PR00455">
    <property type="entry name" value="HTHTETR"/>
</dbReference>
<keyword evidence="1" id="KW-0805">Transcription regulation</keyword>
<dbReference type="RefSeq" id="WP_261494319.1">
    <property type="nucleotide sequence ID" value="NZ_JAOCQF010000001.1"/>
</dbReference>
<dbReference type="Gene3D" id="1.10.10.60">
    <property type="entry name" value="Homeodomain-like"/>
    <property type="match status" value="1"/>
</dbReference>
<comment type="caution">
    <text evidence="6">The sequence shown here is derived from an EMBL/GenBank/DDBJ whole genome shotgun (WGS) entry which is preliminary data.</text>
</comment>
<dbReference type="PANTHER" id="PTHR47506:SF1">
    <property type="entry name" value="HTH-TYPE TRANSCRIPTIONAL REGULATOR YJDC"/>
    <property type="match status" value="1"/>
</dbReference>
<dbReference type="Proteomes" id="UP001205601">
    <property type="component" value="Unassembled WGS sequence"/>
</dbReference>
<organism evidence="6 7">
    <name type="scientific">Albidovulum sediminis</name>
    <dbReference type="NCBI Taxonomy" id="3066345"/>
    <lineage>
        <taxon>Bacteria</taxon>
        <taxon>Pseudomonadati</taxon>
        <taxon>Pseudomonadota</taxon>
        <taxon>Alphaproteobacteria</taxon>
        <taxon>Rhodobacterales</taxon>
        <taxon>Paracoccaceae</taxon>
        <taxon>Albidovulum</taxon>
    </lineage>
</organism>
<dbReference type="SUPFAM" id="SSF48498">
    <property type="entry name" value="Tetracyclin repressor-like, C-terminal domain"/>
    <property type="match status" value="1"/>
</dbReference>
<reference evidence="7" key="1">
    <citation type="submission" date="2023-07" db="EMBL/GenBank/DDBJ databases">
        <title>Defluviimonas sediminis sp. nov., isolated from mangrove sediment.</title>
        <authorList>
            <person name="Liu L."/>
            <person name="Li J."/>
            <person name="Huang Y."/>
            <person name="Pan J."/>
            <person name="Li M."/>
        </authorList>
    </citation>
    <scope>NUCLEOTIDE SEQUENCE [LARGE SCALE GENOMIC DNA]</scope>
    <source>
        <strain evidence="7">FT324</strain>
    </source>
</reference>
<gene>
    <name evidence="6" type="ORF">N5I32_05130</name>
</gene>
<feature type="domain" description="HTH tetR-type" evidence="5">
    <location>
        <begin position="9"/>
        <end position="69"/>
    </location>
</feature>
<keyword evidence="7" id="KW-1185">Reference proteome</keyword>
<dbReference type="PANTHER" id="PTHR47506">
    <property type="entry name" value="TRANSCRIPTIONAL REGULATORY PROTEIN"/>
    <property type="match status" value="1"/>
</dbReference>
<sequence>MTVQIRPKPDAKTLLLEAAKRVLLEQGYSGLSTRAVAQEAGTQMSQIRYHFGSKEGMVLALFGYMNDSLVDRQAKTFQRADLSVSQKWALACDYLEEDFASGYVRVLHELTAVGWSNPNVGDAVRRAIAQWQELIATLARELEQKISLLGGFRAEETAALVGAAFIGAEALILLGFEEKKLPIRAALRRVGDLIALAESRQEA</sequence>
<name>A0ABT2NIZ3_9RHOB</name>
<dbReference type="InterPro" id="IPR009057">
    <property type="entry name" value="Homeodomain-like_sf"/>
</dbReference>
<keyword evidence="3" id="KW-0804">Transcription</keyword>
<evidence type="ECO:0000256" key="4">
    <source>
        <dbReference type="PROSITE-ProRule" id="PRU00335"/>
    </source>
</evidence>
<evidence type="ECO:0000313" key="7">
    <source>
        <dbReference type="Proteomes" id="UP001205601"/>
    </source>
</evidence>
<dbReference type="SUPFAM" id="SSF46689">
    <property type="entry name" value="Homeodomain-like"/>
    <property type="match status" value="1"/>
</dbReference>
<dbReference type="EMBL" id="JAOCQF010000001">
    <property type="protein sequence ID" value="MCT8328897.1"/>
    <property type="molecule type" value="Genomic_DNA"/>
</dbReference>
<evidence type="ECO:0000256" key="1">
    <source>
        <dbReference type="ARBA" id="ARBA00023015"/>
    </source>
</evidence>
<accession>A0ABT2NIZ3</accession>
<proteinExistence type="predicted"/>
<evidence type="ECO:0000256" key="3">
    <source>
        <dbReference type="ARBA" id="ARBA00023163"/>
    </source>
</evidence>